<dbReference type="Pfam" id="PF13358">
    <property type="entry name" value="DDE_3"/>
    <property type="match status" value="1"/>
</dbReference>
<dbReference type="AlphaFoldDB" id="A0A060YAY4"/>
<proteinExistence type="predicted"/>
<gene>
    <name evidence="3" type="ORF">GSONMT00047950001</name>
</gene>
<reference evidence="3" key="1">
    <citation type="journal article" date="2014" name="Nat. Commun.">
        <title>The rainbow trout genome provides novel insights into evolution after whole-genome duplication in vertebrates.</title>
        <authorList>
            <person name="Berthelot C."/>
            <person name="Brunet F."/>
            <person name="Chalopin D."/>
            <person name="Juanchich A."/>
            <person name="Bernard M."/>
            <person name="Noel B."/>
            <person name="Bento P."/>
            <person name="Da Silva C."/>
            <person name="Labadie K."/>
            <person name="Alberti A."/>
            <person name="Aury J.M."/>
            <person name="Louis A."/>
            <person name="Dehais P."/>
            <person name="Bardou P."/>
            <person name="Montfort J."/>
            <person name="Klopp C."/>
            <person name="Cabau C."/>
            <person name="Gaspin C."/>
            <person name="Thorgaard G.H."/>
            <person name="Boussaha M."/>
            <person name="Quillet E."/>
            <person name="Guyomard R."/>
            <person name="Galiana D."/>
            <person name="Bobe J."/>
            <person name="Volff J.N."/>
            <person name="Genet C."/>
            <person name="Wincker P."/>
            <person name="Jaillon O."/>
            <person name="Roest Crollius H."/>
            <person name="Guiguen Y."/>
        </authorList>
    </citation>
    <scope>NUCLEOTIDE SEQUENCE [LARGE SCALE GENOMIC DNA]</scope>
</reference>
<feature type="compositionally biased region" description="Basic and acidic residues" evidence="1">
    <location>
        <begin position="129"/>
        <end position="138"/>
    </location>
</feature>
<dbReference type="STRING" id="8022.A0A060YAY4"/>
<accession>A0A060YAY4</accession>
<dbReference type="InterPro" id="IPR038717">
    <property type="entry name" value="Tc1-like_DDE_dom"/>
</dbReference>
<evidence type="ECO:0000259" key="2">
    <source>
        <dbReference type="Pfam" id="PF13358"/>
    </source>
</evidence>
<evidence type="ECO:0000256" key="1">
    <source>
        <dbReference type="SAM" id="MobiDB-lite"/>
    </source>
</evidence>
<dbReference type="PaxDb" id="8022-A0A060YAY4"/>
<protein>
    <recommendedName>
        <fullName evidence="2">Tc1-like transposase DDE domain-containing protein</fullName>
    </recommendedName>
</protein>
<dbReference type="Gene3D" id="3.30.420.10">
    <property type="entry name" value="Ribonuclease H-like superfamily/Ribonuclease H"/>
    <property type="match status" value="1"/>
</dbReference>
<feature type="compositionally biased region" description="Polar residues" evidence="1">
    <location>
        <begin position="141"/>
        <end position="158"/>
    </location>
</feature>
<evidence type="ECO:0000313" key="4">
    <source>
        <dbReference type="Proteomes" id="UP000193380"/>
    </source>
</evidence>
<dbReference type="Proteomes" id="UP000193380">
    <property type="component" value="Unassembled WGS sequence"/>
</dbReference>
<organism evidence="3 4">
    <name type="scientific">Oncorhynchus mykiss</name>
    <name type="common">Rainbow trout</name>
    <name type="synonym">Salmo gairdneri</name>
    <dbReference type="NCBI Taxonomy" id="8022"/>
    <lineage>
        <taxon>Eukaryota</taxon>
        <taxon>Metazoa</taxon>
        <taxon>Chordata</taxon>
        <taxon>Craniata</taxon>
        <taxon>Vertebrata</taxon>
        <taxon>Euteleostomi</taxon>
        <taxon>Actinopterygii</taxon>
        <taxon>Neopterygii</taxon>
        <taxon>Teleostei</taxon>
        <taxon>Protacanthopterygii</taxon>
        <taxon>Salmoniformes</taxon>
        <taxon>Salmonidae</taxon>
        <taxon>Salmoninae</taxon>
        <taxon>Oncorhynchus</taxon>
    </lineage>
</organism>
<dbReference type="InterPro" id="IPR036397">
    <property type="entry name" value="RNaseH_sf"/>
</dbReference>
<name>A0A060YAY4_ONCMY</name>
<feature type="domain" description="Tc1-like transposase DDE" evidence="2">
    <location>
        <begin position="10"/>
        <end position="59"/>
    </location>
</feature>
<dbReference type="EMBL" id="FR909218">
    <property type="protein sequence ID" value="CDQ89113.1"/>
    <property type="molecule type" value="Genomic_DNA"/>
</dbReference>
<evidence type="ECO:0000313" key="3">
    <source>
        <dbReference type="EMBL" id="CDQ89113.1"/>
    </source>
</evidence>
<reference evidence="3" key="2">
    <citation type="submission" date="2014-03" db="EMBL/GenBank/DDBJ databases">
        <authorList>
            <person name="Genoscope - CEA"/>
        </authorList>
    </citation>
    <scope>NUCLEOTIDE SEQUENCE</scope>
</reference>
<feature type="region of interest" description="Disordered" evidence="1">
    <location>
        <begin position="129"/>
        <end position="158"/>
    </location>
</feature>
<sequence>MGRGWVFQQDTDSKHTARATKQWLRKKHLKVLEWPSQSPDLNPIEHLWRELKVRIAQRQPRKEGSGEGLYGGVSQNPCCSVWKPGIEEEEVIKLILKNINPLLASQLRERVTTVDGLVRLGQQFEKDRECQQQYDQRKKQTPNSYPRQTINNSQSLQP</sequence>
<dbReference type="GO" id="GO:0003676">
    <property type="term" value="F:nucleic acid binding"/>
    <property type="evidence" value="ECO:0007669"/>
    <property type="project" value="InterPro"/>
</dbReference>